<dbReference type="Pfam" id="PF13476">
    <property type="entry name" value="AAA_23"/>
    <property type="match status" value="1"/>
</dbReference>
<comment type="catalytic activity">
    <reaction evidence="9">
        <text>ATP + H2O = ADP + phosphate + H(+)</text>
        <dbReference type="Rhea" id="RHEA:13065"/>
        <dbReference type="ChEBI" id="CHEBI:15377"/>
        <dbReference type="ChEBI" id="CHEBI:15378"/>
        <dbReference type="ChEBI" id="CHEBI:30616"/>
        <dbReference type="ChEBI" id="CHEBI:43474"/>
        <dbReference type="ChEBI" id="CHEBI:456216"/>
    </reaction>
</comment>
<dbReference type="SUPFAM" id="SSF52540">
    <property type="entry name" value="P-loop containing nucleoside triphosphate hydrolases"/>
    <property type="match status" value="2"/>
</dbReference>
<dbReference type="InterPro" id="IPR038729">
    <property type="entry name" value="Rad50/SbcC_AAA"/>
</dbReference>
<dbReference type="GO" id="GO:0046872">
    <property type="term" value="F:metal ion binding"/>
    <property type="evidence" value="ECO:0007669"/>
    <property type="project" value="UniProtKB-KW"/>
</dbReference>
<dbReference type="OrthoDB" id="18797at2759"/>
<evidence type="ECO:0000256" key="9">
    <source>
        <dbReference type="ARBA" id="ARBA00049360"/>
    </source>
</evidence>
<evidence type="ECO:0000256" key="7">
    <source>
        <dbReference type="ARBA" id="ARBA00022833"/>
    </source>
</evidence>
<reference evidence="13 14" key="1">
    <citation type="journal article" date="2015" name="Plant Cell">
        <title>Oil accumulation by the oleaginous diatom Fistulifera solaris as revealed by the genome and transcriptome.</title>
        <authorList>
            <person name="Tanaka T."/>
            <person name="Maeda Y."/>
            <person name="Veluchamy A."/>
            <person name="Tanaka M."/>
            <person name="Abida H."/>
            <person name="Marechal E."/>
            <person name="Bowler C."/>
            <person name="Muto M."/>
            <person name="Sunaga Y."/>
            <person name="Tanaka M."/>
            <person name="Yoshino T."/>
            <person name="Taniguchi T."/>
            <person name="Fukuda Y."/>
            <person name="Nemoto M."/>
            <person name="Matsumoto M."/>
            <person name="Wong P.S."/>
            <person name="Aburatani S."/>
            <person name="Fujibuchi W."/>
        </authorList>
    </citation>
    <scope>NUCLEOTIDE SEQUENCE [LARGE SCALE GENOMIC DNA]</scope>
    <source>
        <strain evidence="13 14">JPCC DA0580</strain>
    </source>
</reference>
<evidence type="ECO:0000256" key="5">
    <source>
        <dbReference type="ARBA" id="ARBA00022454"/>
    </source>
</evidence>
<evidence type="ECO:0000313" key="14">
    <source>
        <dbReference type="Proteomes" id="UP000198406"/>
    </source>
</evidence>
<dbReference type="GO" id="GO:0006302">
    <property type="term" value="P:double-strand break repair"/>
    <property type="evidence" value="ECO:0007669"/>
    <property type="project" value="InterPro"/>
</dbReference>
<comment type="caution">
    <text evidence="13">The sequence shown here is derived from an EMBL/GenBank/DDBJ whole genome shotgun (WGS) entry which is preliminary data.</text>
</comment>
<feature type="region of interest" description="Disordered" evidence="11">
    <location>
        <begin position="996"/>
        <end position="1019"/>
    </location>
</feature>
<keyword evidence="14" id="KW-1185">Reference proteome</keyword>
<dbReference type="GO" id="GO:0043047">
    <property type="term" value="F:single-stranded telomeric DNA binding"/>
    <property type="evidence" value="ECO:0007669"/>
    <property type="project" value="TreeGrafter"/>
</dbReference>
<evidence type="ECO:0000256" key="10">
    <source>
        <dbReference type="SAM" id="Coils"/>
    </source>
</evidence>
<keyword evidence="6" id="KW-0479">Metal-binding</keyword>
<dbReference type="GO" id="GO:0051880">
    <property type="term" value="F:G-quadruplex DNA binding"/>
    <property type="evidence" value="ECO:0007669"/>
    <property type="project" value="TreeGrafter"/>
</dbReference>
<feature type="compositionally biased region" description="Basic and acidic residues" evidence="11">
    <location>
        <begin position="1004"/>
        <end position="1019"/>
    </location>
</feature>
<dbReference type="EMBL" id="BDSP01000289">
    <property type="protein sequence ID" value="GAX29488.1"/>
    <property type="molecule type" value="Genomic_DNA"/>
</dbReference>
<dbReference type="Gene3D" id="3.40.50.300">
    <property type="entry name" value="P-loop containing nucleotide triphosphate hydrolases"/>
    <property type="match status" value="2"/>
</dbReference>
<feature type="domain" description="Rad50/SbcC-type AAA" evidence="12">
    <location>
        <begin position="6"/>
        <end position="241"/>
    </location>
</feature>
<proteinExistence type="inferred from homology"/>
<dbReference type="FunCoup" id="A0A1Z5KU23">
    <property type="interactions" value="135"/>
</dbReference>
<dbReference type="InParanoid" id="A0A1Z5KU23"/>
<dbReference type="GO" id="GO:0007004">
    <property type="term" value="P:telomere maintenance via telomerase"/>
    <property type="evidence" value="ECO:0007669"/>
    <property type="project" value="TreeGrafter"/>
</dbReference>
<dbReference type="InterPro" id="IPR027417">
    <property type="entry name" value="P-loop_NTPase"/>
</dbReference>
<dbReference type="GO" id="GO:0003691">
    <property type="term" value="F:double-stranded telomeric DNA binding"/>
    <property type="evidence" value="ECO:0007669"/>
    <property type="project" value="TreeGrafter"/>
</dbReference>
<protein>
    <submittedName>
        <fullName evidence="13">DNA repair protein RAD50</fullName>
    </submittedName>
</protein>
<dbReference type="GO" id="GO:0000722">
    <property type="term" value="P:telomere maintenance via recombination"/>
    <property type="evidence" value="ECO:0007669"/>
    <property type="project" value="TreeGrafter"/>
</dbReference>
<evidence type="ECO:0000256" key="6">
    <source>
        <dbReference type="ARBA" id="ARBA00022723"/>
    </source>
</evidence>
<name>A0A1Z5KU23_FISSO</name>
<comment type="similarity">
    <text evidence="4">Belongs to the SMC family. RAD50 subfamily.</text>
</comment>
<feature type="coiled-coil region" evidence="10">
    <location>
        <begin position="430"/>
        <end position="532"/>
    </location>
</feature>
<evidence type="ECO:0000256" key="11">
    <source>
        <dbReference type="SAM" id="MobiDB-lite"/>
    </source>
</evidence>
<evidence type="ECO:0000256" key="1">
    <source>
        <dbReference type="ARBA" id="ARBA00001947"/>
    </source>
</evidence>
<evidence type="ECO:0000313" key="13">
    <source>
        <dbReference type="EMBL" id="GAX29488.1"/>
    </source>
</evidence>
<sequence>MASITKLAIRGVRSFSPEDEEQVLEFFFPVTIIVGANGCGKTTIIESLKYAITGGMPPGANSGRSFVHDPKSIGQQTVKASVKLRFTSKAGQSMVVVRSMELSQKKTTSTFRQLDGVLRTQDPNGVRRNISHKCTELDRQVPQLMGVSKAILDYVLFCHQEDSSWPLQDSAVLKKRFDEIFDSSRYTKAIEVLRKKEKSYISLAKDIKVDLAGLQSHKHAAQGFRNELETLNENLEELEDTKKDALQKLAATEDEIANYKEKIDVYEKLDNEIDVRKNELYQTKRNIQTQRDLLDEDMTETHTLDELQTMLREFDDNTSSERDQIDTLTRKVRVIESKISDLEQEENQLKGDMALWEAEKKAHDKRLRSRNDQMESIVHSHAVELDVTQTQLEQSFVQSLANNTMSQRGQQHLSQESYISVTADEMGSYFEAMEKKEQELSKLLADHKQKIKADDSEFYATIGALNSKMDIVKNDLARLEQQKKEYQDELNAISQRSTSTGRLRKTDVDEARRKAVDAAKQLQDANQEAKEADIPAKISNEERKSSLLKQQIDDDRMVLETLRFSAEEQQNILILKDQTTKEKEELDESIRENVSLLQKFNLSAPTLPSIEGSDNGAELQKVLEKLSDSVHEKYDDIHSSLMQATEEVLRSQKVASEKSALLTNHQQSLASLKLKADGLSGKVERMKYVLGEIRQHEASIGEDFHGTEESPRDVLNYLDKRIDDLDQEVSADDRKVVKSVIMRLKKMAVHQGEHGGYVVCPCCQTHLPSEDQIKVFQDTLRSFASQDSPLIAESNDRNVALKPVYEGWKKVVVSCMDDVRDFHRIDHDIRDLEKTAHGLLDDCNRLRDTLKKQEGYKLDLEADDRDLRELFDMAKRWCDDGTKIAEKRMSIFQKQLDLNTSLPETGRDLKTVERDIAKKSEEKEETASKISSLLKTQQAMMNKISSLSGLAQRMEQLARDKEEKFSEERKNADRKVELSDLIRNILGEERKLQEQLAPLKSKVSAKESEQGKMRASGEQEEERLIEALGLFKADLAELKKTQEEIIKYELSNPEDQKQEIEAKMKRVADNISAKRKEANVVIGDLNKRKSSLQDQDRKKKQLVHNITIIESTRKVADLEREKRELERKTQGLESISSLFEKLNAAEARKAKEQELKFRTEGRWSELVEQIRTLKRKLASPEYKDIDERCRKTTIEHTTTLLAAEDLKKYYSAIDKALLMFHGLKIAEINKIIRELWMLTYKGEDITNIEIVSGQETGLKAGKSYNYRVVMTKGSSEMDMRGRCSAGQRVLASIVIRLALAETFGICVGSLALDEPTVNLDYKNKQGLAIALAQIVASRSQQRNFQLVLITHDEDFVSMMKTELSSMTGFSMPEKYFQVRREKAIDGKYYSKIDAVDWDDLV</sequence>
<dbReference type="GO" id="GO:0000794">
    <property type="term" value="C:condensed nuclear chromosome"/>
    <property type="evidence" value="ECO:0007669"/>
    <property type="project" value="TreeGrafter"/>
</dbReference>
<evidence type="ECO:0000256" key="2">
    <source>
        <dbReference type="ARBA" id="ARBA00004123"/>
    </source>
</evidence>
<evidence type="ECO:0000256" key="8">
    <source>
        <dbReference type="ARBA" id="ARBA00023242"/>
    </source>
</evidence>
<dbReference type="GO" id="GO:0016887">
    <property type="term" value="F:ATP hydrolysis activity"/>
    <property type="evidence" value="ECO:0007669"/>
    <property type="project" value="InterPro"/>
</dbReference>
<feature type="coiled-coil region" evidence="10">
    <location>
        <begin position="1108"/>
        <end position="1155"/>
    </location>
</feature>
<feature type="coiled-coil region" evidence="10">
    <location>
        <begin position="909"/>
        <end position="971"/>
    </location>
</feature>
<dbReference type="GO" id="GO:0070192">
    <property type="term" value="P:chromosome organization involved in meiotic cell cycle"/>
    <property type="evidence" value="ECO:0007669"/>
    <property type="project" value="TreeGrafter"/>
</dbReference>
<dbReference type="PANTHER" id="PTHR18867:SF12">
    <property type="entry name" value="DNA REPAIR PROTEIN RAD50"/>
    <property type="match status" value="1"/>
</dbReference>
<keyword evidence="5" id="KW-0158">Chromosome</keyword>
<evidence type="ECO:0000256" key="4">
    <source>
        <dbReference type="ARBA" id="ARBA00009439"/>
    </source>
</evidence>
<evidence type="ECO:0000259" key="12">
    <source>
        <dbReference type="Pfam" id="PF13476"/>
    </source>
</evidence>
<accession>A0A1Z5KU23</accession>
<feature type="coiled-coil region" evidence="10">
    <location>
        <begin position="325"/>
        <end position="359"/>
    </location>
</feature>
<dbReference type="GO" id="GO:0030870">
    <property type="term" value="C:Mre11 complex"/>
    <property type="evidence" value="ECO:0007669"/>
    <property type="project" value="TreeGrafter"/>
</dbReference>
<dbReference type="PANTHER" id="PTHR18867">
    <property type="entry name" value="RAD50"/>
    <property type="match status" value="1"/>
</dbReference>
<dbReference type="Proteomes" id="UP000198406">
    <property type="component" value="Unassembled WGS sequence"/>
</dbReference>
<organism evidence="13 14">
    <name type="scientific">Fistulifera solaris</name>
    <name type="common">Oleaginous diatom</name>
    <dbReference type="NCBI Taxonomy" id="1519565"/>
    <lineage>
        <taxon>Eukaryota</taxon>
        <taxon>Sar</taxon>
        <taxon>Stramenopiles</taxon>
        <taxon>Ochrophyta</taxon>
        <taxon>Bacillariophyta</taxon>
        <taxon>Bacillariophyceae</taxon>
        <taxon>Bacillariophycidae</taxon>
        <taxon>Naviculales</taxon>
        <taxon>Naviculaceae</taxon>
        <taxon>Fistulifera</taxon>
    </lineage>
</organism>
<keyword evidence="10" id="KW-0175">Coiled coil</keyword>
<keyword evidence="7" id="KW-0862">Zinc</keyword>
<gene>
    <name evidence="13" type="ORF">FisN_16Hh069</name>
</gene>
<keyword evidence="8" id="KW-0539">Nucleus</keyword>
<evidence type="ECO:0000256" key="3">
    <source>
        <dbReference type="ARBA" id="ARBA00004286"/>
    </source>
</evidence>
<feature type="coiled-coil region" evidence="10">
    <location>
        <begin position="214"/>
        <end position="269"/>
    </location>
</feature>
<comment type="subcellular location">
    <subcellularLocation>
        <location evidence="3">Chromosome</location>
    </subcellularLocation>
    <subcellularLocation>
        <location evidence="2">Nucleus</location>
    </subcellularLocation>
</comment>
<comment type="cofactor">
    <cofactor evidence="1">
        <name>Zn(2+)</name>
        <dbReference type="ChEBI" id="CHEBI:29105"/>
    </cofactor>
</comment>